<evidence type="ECO:0000313" key="1">
    <source>
        <dbReference type="EMBL" id="WCE12749.1"/>
    </source>
</evidence>
<proteinExistence type="predicted"/>
<organism evidence="1 2">
    <name type="scientific">Enterobacter ludwigii</name>
    <dbReference type="NCBI Taxonomy" id="299767"/>
    <lineage>
        <taxon>Bacteria</taxon>
        <taxon>Pseudomonadati</taxon>
        <taxon>Pseudomonadota</taxon>
        <taxon>Gammaproteobacteria</taxon>
        <taxon>Enterobacterales</taxon>
        <taxon>Enterobacteriaceae</taxon>
        <taxon>Enterobacter</taxon>
        <taxon>Enterobacter cloacae complex</taxon>
    </lineage>
</organism>
<accession>A0AAX3L936</accession>
<dbReference type="RefSeq" id="WP_136342246.1">
    <property type="nucleotide sequence ID" value="NC_016514.1"/>
</dbReference>
<dbReference type="GeneID" id="45818564"/>
<protein>
    <submittedName>
        <fullName evidence="1">Uncharacterized protein</fullName>
    </submittedName>
</protein>
<dbReference type="EMBL" id="CP116347">
    <property type="protein sequence ID" value="WCE12749.1"/>
    <property type="molecule type" value="Genomic_DNA"/>
</dbReference>
<evidence type="ECO:0000313" key="2">
    <source>
        <dbReference type="Proteomes" id="UP001210538"/>
    </source>
</evidence>
<sequence length="100" mass="11469">MKTSRYIQNFYCYQPKQGQPDVVSPIPEKTHCSRIEQKTSIHRYLGRKLDDSLPDFDGFVVRGFWKCGKREDICSDAVDNLHIIHKKKPAEAGFSPIVSA</sequence>
<gene>
    <name evidence="1" type="ORF">PHA72_22310</name>
</gene>
<dbReference type="AlphaFoldDB" id="A0AAX3L936"/>
<keyword evidence="2" id="KW-1185">Reference proteome</keyword>
<dbReference type="Proteomes" id="UP001210538">
    <property type="component" value="Chromosome"/>
</dbReference>
<reference evidence="1 2" key="1">
    <citation type="submission" date="2023-01" db="EMBL/GenBank/DDBJ databases">
        <title>Genome sequence resource and annotation of Enterobacter ludwigii, an economically important pathogen of seedling wilt with strawberry.</title>
        <authorList>
            <person name="Xie Y."/>
        </authorList>
    </citation>
    <scope>NUCLEOTIDE SEQUENCE [LARGE SCALE GENOMIC DNA]</scope>
    <source>
        <strain evidence="1 2">CM-TZ4</strain>
    </source>
</reference>
<name>A0AAX3L936_9ENTR</name>